<keyword evidence="2" id="KW-0472">Membrane</keyword>
<feature type="transmembrane region" description="Helical" evidence="2">
    <location>
        <begin position="162"/>
        <end position="185"/>
    </location>
</feature>
<keyword evidence="2" id="KW-1133">Transmembrane helix</keyword>
<dbReference type="PANTHER" id="PTHR40763:SF4">
    <property type="entry name" value="DUF1707 DOMAIN-CONTAINING PROTEIN"/>
    <property type="match status" value="1"/>
</dbReference>
<dbReference type="EMBL" id="CM000951">
    <property type="protein sequence ID" value="EDY54941.1"/>
    <property type="molecule type" value="Genomic_DNA"/>
</dbReference>
<reference evidence="5" key="1">
    <citation type="submission" date="2009-10" db="EMBL/GenBank/DDBJ databases">
        <title>The genome sequence of Streptomyces sviceus strain ATCC 29083.</title>
        <authorList>
            <consortium name="The Broad Institute Genome Sequencing Platform"/>
            <consortium name="Broad Institute Microbial Sequencing Center"/>
            <person name="Fischbach M."/>
            <person name="Godfrey P."/>
            <person name="Ward D."/>
            <person name="Young S."/>
            <person name="Zeng Q."/>
            <person name="Koehrsen M."/>
            <person name="Alvarado L."/>
            <person name="Berlin A.M."/>
            <person name="Bochicchio J."/>
            <person name="Borenstein D."/>
            <person name="Chapman S.B."/>
            <person name="Chen Z."/>
            <person name="Engels R."/>
            <person name="Freedman E."/>
            <person name="Gellesch M."/>
            <person name="Goldberg J."/>
            <person name="Griggs A."/>
            <person name="Gujja S."/>
            <person name="Heilman E.R."/>
            <person name="Heiman D.I."/>
            <person name="Hepburn T.A."/>
            <person name="Howarth C."/>
            <person name="Jen D."/>
            <person name="Larson L."/>
            <person name="Lewis B."/>
            <person name="Mehta T."/>
            <person name="Park D."/>
            <person name="Pearson M."/>
            <person name="Richards J."/>
            <person name="Roberts A."/>
            <person name="Saif S."/>
            <person name="Shea T.D."/>
            <person name="Shenoy N."/>
            <person name="Sisk P."/>
            <person name="Stolte C."/>
            <person name="Sykes S.N."/>
            <person name="Thomson T."/>
            <person name="Walk T."/>
            <person name="White J."/>
            <person name="Yandava C."/>
            <person name="Straight P."/>
            <person name="Clardy J."/>
            <person name="Hung D."/>
            <person name="Kolter R."/>
            <person name="Mekalanos J."/>
            <person name="Walker S."/>
            <person name="Walsh C.T."/>
            <person name="Wieland-Brown L.C."/>
            <person name="Haas B."/>
            <person name="Nusbaum C."/>
            <person name="Birren B."/>
        </authorList>
    </citation>
    <scope>NUCLEOTIDE SEQUENCE [LARGE SCALE GENOMIC DNA]</scope>
    <source>
        <strain evidence="5">ATCC 29083</strain>
    </source>
</reference>
<gene>
    <name evidence="5" type="ORF">SSEG_01521</name>
</gene>
<dbReference type="Pfam" id="PF08044">
    <property type="entry name" value="DUF1707"/>
    <property type="match status" value="1"/>
</dbReference>
<keyword evidence="2" id="KW-0812">Transmembrane</keyword>
<evidence type="ECO:0000256" key="1">
    <source>
        <dbReference type="SAM" id="MobiDB-lite"/>
    </source>
</evidence>
<evidence type="ECO:0000313" key="6">
    <source>
        <dbReference type="Proteomes" id="UP000002785"/>
    </source>
</evidence>
<evidence type="ECO:0000313" key="5">
    <source>
        <dbReference type="EMBL" id="EDY54941.1"/>
    </source>
</evidence>
<dbReference type="PANTHER" id="PTHR40763">
    <property type="entry name" value="MEMBRANE PROTEIN-RELATED"/>
    <property type="match status" value="1"/>
</dbReference>
<name>B5HQ36_STRX2</name>
<keyword evidence="6" id="KW-1185">Reference proteome</keyword>
<dbReference type="Pfam" id="PF13828">
    <property type="entry name" value="DUF4190"/>
    <property type="match status" value="1"/>
</dbReference>
<feature type="transmembrane region" description="Helical" evidence="2">
    <location>
        <begin position="205"/>
        <end position="232"/>
    </location>
</feature>
<proteinExistence type="predicted"/>
<dbReference type="InterPro" id="IPR025241">
    <property type="entry name" value="DUF4190"/>
</dbReference>
<organism evidence="5 6">
    <name type="scientific">Streptomyces sviceus (strain ATCC 29083 / DSM 924 / JCM 4929 / NBRC 13980 / NCIMB 11184 / NRRL 5439 / UC 5370)</name>
    <dbReference type="NCBI Taxonomy" id="463191"/>
    <lineage>
        <taxon>Bacteria</taxon>
        <taxon>Bacillati</taxon>
        <taxon>Actinomycetota</taxon>
        <taxon>Actinomycetes</taxon>
        <taxon>Kitasatosporales</taxon>
        <taxon>Streptomycetaceae</taxon>
        <taxon>Streptomyces</taxon>
    </lineage>
</organism>
<dbReference type="InterPro" id="IPR012551">
    <property type="entry name" value="DUF1707_SHOCT-like"/>
</dbReference>
<accession>B5HQ36</accession>
<feature type="domain" description="DUF4190" evidence="4">
    <location>
        <begin position="162"/>
        <end position="221"/>
    </location>
</feature>
<dbReference type="HOGENOM" id="CLU_103366_0_0_11"/>
<evidence type="ECO:0000259" key="3">
    <source>
        <dbReference type="Pfam" id="PF08044"/>
    </source>
</evidence>
<evidence type="ECO:0000256" key="2">
    <source>
        <dbReference type="SAM" id="Phobius"/>
    </source>
</evidence>
<dbReference type="eggNOG" id="COG4758">
    <property type="taxonomic scope" value="Bacteria"/>
</dbReference>
<feature type="region of interest" description="Disordered" evidence="1">
    <location>
        <begin position="1"/>
        <end position="56"/>
    </location>
</feature>
<dbReference type="AlphaFoldDB" id="B5HQ36"/>
<evidence type="ECO:0000259" key="4">
    <source>
        <dbReference type="Pfam" id="PF13828"/>
    </source>
</evidence>
<feature type="domain" description="DUF1707" evidence="3">
    <location>
        <begin position="81"/>
        <end position="133"/>
    </location>
</feature>
<protein>
    <submittedName>
        <fullName evidence="5">Uncharacterized protein</fullName>
    </submittedName>
</protein>
<dbReference type="Proteomes" id="UP000002785">
    <property type="component" value="Chromosome"/>
</dbReference>
<sequence length="234" mass="24301">MREPVPVSERWSIMEAFDRPGGAPVSQPSWQPWQGKDESPSGPGRDGPAAGSWSGAHVPVARPWPGYAAPYAVPQPNASAMLASHADRERAVDVLRAGYGEGRLEKGEFDKRVERAYGARTVGELALLVADLPLGPVPQPAPVTAVPRTFLPAPRPRANGKAVGAAVCGLLCVPTFGFTGIPAVILGHTARAEIGRTGEGGDGLALTGLVFGWLSIAAWSILMTLMVAVGLASG</sequence>